<protein>
    <recommendedName>
        <fullName evidence="1">SIP-like Rossmann fold domain-containing protein</fullName>
    </recommendedName>
</protein>
<sequence length="137" mass="14630">MLCFLPNRRPDLVDDGPPPRRHLLIAAGAADLLEVSRVLAVAPLDVRGFVALESDGPIPAQPMTAPEGVAVRWFRREGAAGAACVRAADAWLDEWMRADEDARAEYAIWIGCEGSDLVSGFVHAIGLELAANRAGEA</sequence>
<keyword evidence="3" id="KW-1185">Reference proteome</keyword>
<dbReference type="Gene3D" id="3.40.50.80">
    <property type="entry name" value="Nucleotide-binding domain of ferredoxin-NADP reductase (FNR) module"/>
    <property type="match status" value="1"/>
</dbReference>
<reference evidence="2" key="1">
    <citation type="journal article" date="2014" name="Int. J. Syst. Evol. Microbiol.">
        <title>Complete genome sequence of Corynebacterium casei LMG S-19264T (=DSM 44701T), isolated from a smear-ripened cheese.</title>
        <authorList>
            <consortium name="US DOE Joint Genome Institute (JGI-PGF)"/>
            <person name="Walter F."/>
            <person name="Albersmeier A."/>
            <person name="Kalinowski J."/>
            <person name="Ruckert C."/>
        </authorList>
    </citation>
    <scope>NUCLEOTIDE SEQUENCE</scope>
    <source>
        <strain evidence="2">JCM 3346</strain>
    </source>
</reference>
<comment type="caution">
    <text evidence="2">The sequence shown here is derived from an EMBL/GenBank/DDBJ whole genome shotgun (WGS) entry which is preliminary data.</text>
</comment>
<proteinExistence type="predicted"/>
<dbReference type="InterPro" id="IPR039261">
    <property type="entry name" value="FNR_nucleotide-bd"/>
</dbReference>
<organism evidence="2 3">
    <name type="scientific">Agromyces mediolanus</name>
    <name type="common">Corynebacterium mediolanum</name>
    <dbReference type="NCBI Taxonomy" id="41986"/>
    <lineage>
        <taxon>Bacteria</taxon>
        <taxon>Bacillati</taxon>
        <taxon>Actinomycetota</taxon>
        <taxon>Actinomycetes</taxon>
        <taxon>Micrococcales</taxon>
        <taxon>Microbacteriaceae</taxon>
        <taxon>Agromyces</taxon>
    </lineage>
</organism>
<evidence type="ECO:0000313" key="2">
    <source>
        <dbReference type="EMBL" id="GGR30116.1"/>
    </source>
</evidence>
<dbReference type="Proteomes" id="UP000610303">
    <property type="component" value="Unassembled WGS sequence"/>
</dbReference>
<dbReference type="AlphaFoldDB" id="A0A918FER4"/>
<reference evidence="2" key="2">
    <citation type="submission" date="2020-09" db="EMBL/GenBank/DDBJ databases">
        <authorList>
            <person name="Sun Q."/>
            <person name="Ohkuma M."/>
        </authorList>
    </citation>
    <scope>NUCLEOTIDE SEQUENCE</scope>
    <source>
        <strain evidence="2">JCM 3346</strain>
    </source>
</reference>
<dbReference type="InterPro" id="IPR007037">
    <property type="entry name" value="SIP_rossman_dom"/>
</dbReference>
<dbReference type="Pfam" id="PF04954">
    <property type="entry name" value="SIP"/>
    <property type="match status" value="1"/>
</dbReference>
<dbReference type="RefSeq" id="WP_189085695.1">
    <property type="nucleotide sequence ID" value="NZ_BMRJ01000002.1"/>
</dbReference>
<dbReference type="EMBL" id="BMRJ01000002">
    <property type="protein sequence ID" value="GGR30116.1"/>
    <property type="molecule type" value="Genomic_DNA"/>
</dbReference>
<feature type="domain" description="SIP-like Rossmann fold" evidence="1">
    <location>
        <begin position="25"/>
        <end position="115"/>
    </location>
</feature>
<evidence type="ECO:0000259" key="1">
    <source>
        <dbReference type="Pfam" id="PF04954"/>
    </source>
</evidence>
<name>A0A918FER4_AGRME</name>
<gene>
    <name evidence="2" type="ORF">GCM10010196_25200</name>
</gene>
<accession>A0A918FER4</accession>
<evidence type="ECO:0000313" key="3">
    <source>
        <dbReference type="Proteomes" id="UP000610303"/>
    </source>
</evidence>